<dbReference type="PRINTS" id="PR00407">
    <property type="entry name" value="EUMOPTERIN"/>
</dbReference>
<dbReference type="InterPro" id="IPR008335">
    <property type="entry name" value="Mopterin_OxRdtase_euk"/>
</dbReference>
<dbReference type="CDD" id="cd06183">
    <property type="entry name" value="cyt_b5_reduct_like"/>
    <property type="match status" value="1"/>
</dbReference>
<dbReference type="Gene3D" id="2.60.40.650">
    <property type="match status" value="1"/>
</dbReference>
<accession>A0A101MSA1</accession>
<dbReference type="Pfam" id="PF03404">
    <property type="entry name" value="Mo-co_dimer"/>
    <property type="match status" value="1"/>
</dbReference>
<comment type="caution">
    <text evidence="24">The sequence shown here is derived from an EMBL/GenBank/DDBJ whole genome shotgun (WGS) entry which is preliminary data.</text>
</comment>
<dbReference type="GO" id="GO:0050464">
    <property type="term" value="F:nitrate reductase (NADPH) activity"/>
    <property type="evidence" value="ECO:0007669"/>
    <property type="project" value="UniProtKB-EC"/>
</dbReference>
<dbReference type="InterPro" id="IPR000572">
    <property type="entry name" value="OxRdtase_Mopterin-bd_dom"/>
</dbReference>
<dbReference type="Pfam" id="PF00970">
    <property type="entry name" value="FAD_binding_6"/>
    <property type="match status" value="1"/>
</dbReference>
<dbReference type="GO" id="GO:0043546">
    <property type="term" value="F:molybdopterin cofactor binding"/>
    <property type="evidence" value="ECO:0007669"/>
    <property type="project" value="TreeGrafter"/>
</dbReference>
<keyword evidence="14" id="KW-0496">Mitochondrion</keyword>
<evidence type="ECO:0000313" key="25">
    <source>
        <dbReference type="Proteomes" id="UP000055045"/>
    </source>
</evidence>
<comment type="subunit">
    <text evidence="7">Homodimer.</text>
</comment>
<dbReference type="AlphaFoldDB" id="A0A101MSA1"/>
<evidence type="ECO:0000256" key="3">
    <source>
        <dbReference type="ARBA" id="ARBA00001974"/>
    </source>
</evidence>
<protein>
    <recommendedName>
        <fullName evidence="9">Nitrate reductase [NADPH]</fullName>
        <ecNumber evidence="8">1.7.1.3</ecNumber>
    </recommendedName>
</protein>
<evidence type="ECO:0000256" key="17">
    <source>
        <dbReference type="ARBA" id="ARBA00023002"/>
    </source>
</evidence>
<dbReference type="InterPro" id="IPR017927">
    <property type="entry name" value="FAD-bd_FR_type"/>
</dbReference>
<dbReference type="SMART" id="SM01117">
    <property type="entry name" value="Cyt-b5"/>
    <property type="match status" value="1"/>
</dbReference>
<feature type="domain" description="FAD-binding FR-type" evidence="23">
    <location>
        <begin position="896"/>
        <end position="1008"/>
    </location>
</feature>
<dbReference type="Proteomes" id="UP000055045">
    <property type="component" value="Unassembled WGS sequence"/>
</dbReference>
<dbReference type="GO" id="GO:0020037">
    <property type="term" value="F:heme binding"/>
    <property type="evidence" value="ECO:0007669"/>
    <property type="project" value="TreeGrafter"/>
</dbReference>
<dbReference type="PRINTS" id="PR00406">
    <property type="entry name" value="CYTB5RDTASE"/>
</dbReference>
<dbReference type="PROSITE" id="PS50255">
    <property type="entry name" value="CYTOCHROME_B5_2"/>
    <property type="match status" value="1"/>
</dbReference>
<dbReference type="SUPFAM" id="SSF52343">
    <property type="entry name" value="Ferredoxin reductase-like, C-terminal NADP-linked domain"/>
    <property type="match status" value="1"/>
</dbReference>
<dbReference type="InterPro" id="IPR001199">
    <property type="entry name" value="Cyt_B5-like_heme/steroid-bd"/>
</dbReference>
<feature type="region of interest" description="Disordered" evidence="21">
    <location>
        <begin position="239"/>
        <end position="307"/>
    </location>
</feature>
<keyword evidence="16" id="KW-1133">Transmembrane helix</keyword>
<dbReference type="InterPro" id="IPR008333">
    <property type="entry name" value="Cbr1-like_FAD-bd_dom"/>
</dbReference>
<keyword evidence="25" id="KW-1185">Reference proteome</keyword>
<evidence type="ECO:0000256" key="6">
    <source>
        <dbReference type="ARBA" id="ARBA00006253"/>
    </source>
</evidence>
<evidence type="ECO:0000259" key="22">
    <source>
        <dbReference type="PROSITE" id="PS50255"/>
    </source>
</evidence>
<evidence type="ECO:0000256" key="19">
    <source>
        <dbReference type="ARBA" id="ARBA00023136"/>
    </source>
</evidence>
<reference evidence="24 25" key="1">
    <citation type="submission" date="2015-10" db="EMBL/GenBank/DDBJ databases">
        <title>Genome sequencing of Penicillium freii.</title>
        <authorList>
            <person name="Nguyen H.D."/>
            <person name="Visagie C.M."/>
            <person name="Seifert K.A."/>
        </authorList>
    </citation>
    <scope>NUCLEOTIDE SEQUENCE [LARGE SCALE GENOMIC DNA]</scope>
    <source>
        <strain evidence="24 25">DAOM 242723</strain>
    </source>
</reference>
<dbReference type="SUPFAM" id="SSF55856">
    <property type="entry name" value="Cytochrome b5-like heme/steroid binding domain"/>
    <property type="match status" value="1"/>
</dbReference>
<comment type="similarity">
    <text evidence="6">Belongs to the nitrate reductase family.</text>
</comment>
<dbReference type="GO" id="GO:0005741">
    <property type="term" value="C:mitochondrial outer membrane"/>
    <property type="evidence" value="ECO:0007669"/>
    <property type="project" value="UniProtKB-SubCell"/>
</dbReference>
<dbReference type="GO" id="GO:0008482">
    <property type="term" value="F:sulfite oxidase activity"/>
    <property type="evidence" value="ECO:0007669"/>
    <property type="project" value="TreeGrafter"/>
</dbReference>
<dbReference type="PANTHER" id="PTHR19372:SF7">
    <property type="entry name" value="SULFITE OXIDASE, MITOCHONDRIAL"/>
    <property type="match status" value="1"/>
</dbReference>
<dbReference type="InterPro" id="IPR014756">
    <property type="entry name" value="Ig_E-set"/>
</dbReference>
<evidence type="ECO:0000256" key="13">
    <source>
        <dbReference type="ARBA" id="ARBA00022723"/>
    </source>
</evidence>
<dbReference type="PROSITE" id="PS51384">
    <property type="entry name" value="FAD_FR"/>
    <property type="match status" value="1"/>
</dbReference>
<dbReference type="InterPro" id="IPR005066">
    <property type="entry name" value="MoCF_OxRdtse_dimer"/>
</dbReference>
<feature type="compositionally biased region" description="Basic and acidic residues" evidence="21">
    <location>
        <begin position="241"/>
        <end position="280"/>
    </location>
</feature>
<dbReference type="InterPro" id="IPR036374">
    <property type="entry name" value="OxRdtase_Mopterin-bd_sf"/>
</dbReference>
<dbReference type="InterPro" id="IPR039261">
    <property type="entry name" value="FNR_nucleotide-bd"/>
</dbReference>
<evidence type="ECO:0000256" key="11">
    <source>
        <dbReference type="ARBA" id="ARBA00022630"/>
    </source>
</evidence>
<dbReference type="EMBL" id="LLXE01000021">
    <property type="protein sequence ID" value="KUM65712.1"/>
    <property type="molecule type" value="Genomic_DNA"/>
</dbReference>
<comment type="function">
    <text evidence="4">Nitrate reductase is a key enzyme involved in the first step of nitrate assimilation in plants, fungi and bacteria.</text>
</comment>
<comment type="cofactor">
    <cofactor evidence="3">
        <name>FAD</name>
        <dbReference type="ChEBI" id="CHEBI:57692"/>
    </cofactor>
</comment>
<evidence type="ECO:0000313" key="24">
    <source>
        <dbReference type="EMBL" id="KUM65712.1"/>
    </source>
</evidence>
<evidence type="ECO:0000256" key="21">
    <source>
        <dbReference type="SAM" id="MobiDB-lite"/>
    </source>
</evidence>
<keyword evidence="12" id="KW-0812">Transmembrane</keyword>
<evidence type="ECO:0000256" key="4">
    <source>
        <dbReference type="ARBA" id="ARBA00003838"/>
    </source>
</evidence>
<dbReference type="SUPFAM" id="SSF56524">
    <property type="entry name" value="Oxidoreductase molybdopterin-binding domain"/>
    <property type="match status" value="1"/>
</dbReference>
<evidence type="ECO:0000256" key="5">
    <source>
        <dbReference type="ARBA" id="ARBA00004572"/>
    </source>
</evidence>
<keyword evidence="13" id="KW-0479">Metal-binding</keyword>
<dbReference type="EC" id="1.7.1.3" evidence="8"/>
<evidence type="ECO:0000256" key="16">
    <source>
        <dbReference type="ARBA" id="ARBA00022989"/>
    </source>
</evidence>
<dbReference type="FunFam" id="3.40.50.80:FF:000019">
    <property type="entry name" value="NADH-cytochrome b5 reductase"/>
    <property type="match status" value="1"/>
</dbReference>
<keyword evidence="14" id="KW-1000">Mitochondrion outer membrane</keyword>
<dbReference type="STRING" id="48697.A0A101MSA1"/>
<dbReference type="SUPFAM" id="SSF81296">
    <property type="entry name" value="E set domains"/>
    <property type="match status" value="1"/>
</dbReference>
<dbReference type="Gene3D" id="2.40.30.10">
    <property type="entry name" value="Translation factors"/>
    <property type="match status" value="1"/>
</dbReference>
<dbReference type="InterPro" id="IPR036400">
    <property type="entry name" value="Cyt_B5-like_heme/steroid_sf"/>
</dbReference>
<comment type="cofactor">
    <cofactor evidence="1">
        <name>Mo-molybdopterin</name>
        <dbReference type="ChEBI" id="CHEBI:71302"/>
    </cofactor>
</comment>
<evidence type="ECO:0000256" key="1">
    <source>
        <dbReference type="ARBA" id="ARBA00001924"/>
    </source>
</evidence>
<gene>
    <name evidence="24" type="ORF">ACN42_g1356</name>
</gene>
<evidence type="ECO:0000256" key="12">
    <source>
        <dbReference type="ARBA" id="ARBA00022692"/>
    </source>
</evidence>
<dbReference type="SUPFAM" id="SSF63380">
    <property type="entry name" value="Riboflavin synthase domain-like"/>
    <property type="match status" value="1"/>
</dbReference>
<keyword evidence="15" id="KW-0274">FAD</keyword>
<dbReference type="GO" id="GO:0006790">
    <property type="term" value="P:sulfur compound metabolic process"/>
    <property type="evidence" value="ECO:0007669"/>
    <property type="project" value="TreeGrafter"/>
</dbReference>
<dbReference type="Pfam" id="PF00175">
    <property type="entry name" value="NAD_binding_1"/>
    <property type="match status" value="1"/>
</dbReference>
<keyword evidence="18" id="KW-0534">Nitrate assimilation</keyword>
<evidence type="ECO:0000259" key="23">
    <source>
        <dbReference type="PROSITE" id="PS51384"/>
    </source>
</evidence>
<dbReference type="Pfam" id="PF00173">
    <property type="entry name" value="Cyt-b5"/>
    <property type="match status" value="1"/>
</dbReference>
<comment type="subcellular location">
    <subcellularLocation>
        <location evidence="5">Mitochondrion outer membrane</location>
        <topology evidence="5">Single-pass membrane protein</topology>
    </subcellularLocation>
</comment>
<dbReference type="Gene3D" id="3.90.420.10">
    <property type="entry name" value="Oxidoreductase, molybdopterin-binding domain"/>
    <property type="match status" value="1"/>
</dbReference>
<evidence type="ECO:0000256" key="8">
    <source>
        <dbReference type="ARBA" id="ARBA00012673"/>
    </source>
</evidence>
<feature type="compositionally biased region" description="Basic and acidic residues" evidence="21">
    <location>
        <begin position="287"/>
        <end position="298"/>
    </location>
</feature>
<comment type="cofactor">
    <cofactor evidence="2">
        <name>heme</name>
        <dbReference type="ChEBI" id="CHEBI:30413"/>
    </cofactor>
</comment>
<organism evidence="24 25">
    <name type="scientific">Penicillium freii</name>
    <dbReference type="NCBI Taxonomy" id="48697"/>
    <lineage>
        <taxon>Eukaryota</taxon>
        <taxon>Fungi</taxon>
        <taxon>Dikarya</taxon>
        <taxon>Ascomycota</taxon>
        <taxon>Pezizomycotina</taxon>
        <taxon>Eurotiomycetes</taxon>
        <taxon>Eurotiomycetidae</taxon>
        <taxon>Eurotiales</taxon>
        <taxon>Aspergillaceae</taxon>
        <taxon>Penicillium</taxon>
    </lineage>
</organism>
<evidence type="ECO:0000256" key="20">
    <source>
        <dbReference type="ARBA" id="ARBA00049155"/>
    </source>
</evidence>
<sequence>MLFTVDPPTVQEKNEEMKYALRRIHPFLRPSFSKGEWQDNLEYVGIGLAQALYVYLRGSFWFARSKGNVNLFVHISTEYTGTLETITVPAVHHLGLRKYPQRLCALSSDMAATPHYTRPTRNHRGSSRDDVLNEPDWAIAHSHRIGFRDRDDRHPAYTHIGDDWDPEQESDFLAQAKQEAEELNKKLGDHDLINVRDYMDKQEDYHLRLPQKHPQGWRYVLHTTEDFIKYQQDWPVNVKRRQQEEEHERNQKENEDDKQTPQKEHEWRRGRGEIETHNEAHATNQQYHDDDSEGKGKGQEQGPQDKYSPQELSLLRLLQSESNYMNTLKENDGNIKSPCDLPKEQELSINEDDQFTADNWIPRSSHLIRLTGKHPLNGEPQLQALYGAGLITPNSLHYVRNHGPVPHLLWETHQLDIEGGKLVLSMDDLASNYEPINIAVAMACDGNRRKELNMIRRSKGFNWGAGAISCAFWKGPLLRDVLLAAGIQRPDPLHEKRPRWVHFEGADDLREAKYATSIPLAYVMDSENDVILAYEMNDVQLPPDHGYPVRLIVPGYIGGRCVKWLQRIWVSDKENDSHFHIWDNRVLPSFIRDKDSEFSHIMFHHSSTACNEQNLNSIIVKPGHGEAIPLADVNSNRTYRIAGIAYDGGGHEVQRVEVSLDGGKSWLYCVRKFPEYPVRHGNKFWTWLHWYVDVALPHLVRAESITVRCFNVFKNTQPEAPVWNIMGMMNNCWYIVRPEILDNEGNNSVLYFRHPCEPGTGAGGWMQPSTENRIENIKHEAVSPQKQFTREEIEKHNKENDCWIVINGKVYDATSVLDWHPGGKAPIMAHAGKAHADTTSEFESIHDDYAEQKLSECVLGVGTEKTIGFIKKQAEDAAKKKANSSNKNVQTVFNRHRWNVVRFRGKEKLSEDTRRYTFVLPACTKKLGLGTCQHLQLGFHFSDRLVVRPYTPTRPIFEREEDGTFNLVVKTYAPDQSQPGGTMSNILDCLRPGEEVEVKGPSGEIRYIGQGKFMIDDKEYHFHNVSLVLGGSGITPGYQLISRILRAKDQGMEEDKTKLKVINANKTEDDILLKDELDRFAEEDPDQFKITHVLSHPNDNWKGEKGHVSKDILQKYAFGPEKENLVLLCGPPAMIQKAVLPALREIGYKEDENLFGF</sequence>
<evidence type="ECO:0000256" key="10">
    <source>
        <dbReference type="ARBA" id="ARBA00022505"/>
    </source>
</evidence>
<dbReference type="GO" id="GO:0042128">
    <property type="term" value="P:nitrate assimilation"/>
    <property type="evidence" value="ECO:0007669"/>
    <property type="project" value="UniProtKB-KW"/>
</dbReference>
<dbReference type="InterPro" id="IPR017938">
    <property type="entry name" value="Riboflavin_synthase-like_b-brl"/>
</dbReference>
<dbReference type="GO" id="GO:0030151">
    <property type="term" value="F:molybdenum ion binding"/>
    <property type="evidence" value="ECO:0007669"/>
    <property type="project" value="InterPro"/>
</dbReference>
<evidence type="ECO:0000256" key="2">
    <source>
        <dbReference type="ARBA" id="ARBA00001971"/>
    </source>
</evidence>
<dbReference type="Gene3D" id="3.10.120.10">
    <property type="entry name" value="Cytochrome b5-like heme/steroid binding domain"/>
    <property type="match status" value="1"/>
</dbReference>
<dbReference type="Gene3D" id="3.40.50.80">
    <property type="entry name" value="Nucleotide-binding domain of ferredoxin-NADP reductase (FNR) module"/>
    <property type="match status" value="1"/>
</dbReference>
<dbReference type="PANTHER" id="PTHR19372">
    <property type="entry name" value="SULFITE REDUCTASE"/>
    <property type="match status" value="1"/>
</dbReference>
<comment type="catalytic activity">
    <reaction evidence="20">
        <text>nitrite + NADP(+) + H2O = nitrate + NADPH + H(+)</text>
        <dbReference type="Rhea" id="RHEA:19061"/>
        <dbReference type="ChEBI" id="CHEBI:15377"/>
        <dbReference type="ChEBI" id="CHEBI:15378"/>
        <dbReference type="ChEBI" id="CHEBI:16301"/>
        <dbReference type="ChEBI" id="CHEBI:17632"/>
        <dbReference type="ChEBI" id="CHEBI:57783"/>
        <dbReference type="ChEBI" id="CHEBI:58349"/>
        <dbReference type="EC" id="1.7.1.3"/>
    </reaction>
</comment>
<evidence type="ECO:0000256" key="15">
    <source>
        <dbReference type="ARBA" id="ARBA00022827"/>
    </source>
</evidence>
<name>A0A101MSA1_PENFR</name>
<evidence type="ECO:0000256" key="9">
    <source>
        <dbReference type="ARBA" id="ARBA00015499"/>
    </source>
</evidence>
<keyword evidence="10" id="KW-0500">Molybdenum</keyword>
<keyword evidence="17" id="KW-0560">Oxidoreductase</keyword>
<evidence type="ECO:0000256" key="7">
    <source>
        <dbReference type="ARBA" id="ARBA00011738"/>
    </source>
</evidence>
<dbReference type="InterPro" id="IPR001433">
    <property type="entry name" value="OxRdtase_FAD/NAD-bd"/>
</dbReference>
<proteinExistence type="inferred from homology"/>
<evidence type="ECO:0000256" key="14">
    <source>
        <dbReference type="ARBA" id="ARBA00022787"/>
    </source>
</evidence>
<keyword evidence="19" id="KW-0472">Membrane</keyword>
<dbReference type="Pfam" id="PF00174">
    <property type="entry name" value="Oxidored_molyb"/>
    <property type="match status" value="1"/>
</dbReference>
<evidence type="ECO:0000256" key="18">
    <source>
        <dbReference type="ARBA" id="ARBA00023063"/>
    </source>
</evidence>
<feature type="domain" description="Cytochrome b5 heme-binding" evidence="22">
    <location>
        <begin position="785"/>
        <end position="871"/>
    </location>
</feature>
<keyword evidence="11" id="KW-0285">Flavoprotein</keyword>